<dbReference type="SUPFAM" id="SSF52540">
    <property type="entry name" value="P-loop containing nucleoside triphosphate hydrolases"/>
    <property type="match status" value="1"/>
</dbReference>
<keyword evidence="6" id="KW-1185">Reference proteome</keyword>
<evidence type="ECO:0000313" key="5">
    <source>
        <dbReference type="EMBL" id="MDL0089575.1"/>
    </source>
</evidence>
<dbReference type="InterPro" id="IPR050206">
    <property type="entry name" value="FtsK/SpoIIIE/SftA"/>
</dbReference>
<dbReference type="InterPro" id="IPR002543">
    <property type="entry name" value="FtsK_dom"/>
</dbReference>
<evidence type="ECO:0000256" key="1">
    <source>
        <dbReference type="ARBA" id="ARBA00022741"/>
    </source>
</evidence>
<feature type="binding site" evidence="3">
    <location>
        <begin position="290"/>
        <end position="297"/>
    </location>
    <ligand>
        <name>ATP</name>
        <dbReference type="ChEBI" id="CHEBI:30616"/>
    </ligand>
</feature>
<gene>
    <name evidence="5" type="ORF">NYG85_09420</name>
</gene>
<proteinExistence type="predicted"/>
<reference evidence="5" key="2">
    <citation type="journal article" date="2023" name="Microorganisms">
        <title>Isolation and Genomic Characteristics of Cat-Borne Campylobacter felis sp. nov. and Sheep-Borne Campylobacter ovis sp. nov.</title>
        <authorList>
            <person name="Wang H."/>
            <person name="Li Y."/>
            <person name="Gu Y."/>
            <person name="Zhou G."/>
            <person name="Chen X."/>
            <person name="Zhang X."/>
            <person name="Shao Z."/>
            <person name="Zhang J."/>
            <person name="Zhang M."/>
        </authorList>
    </citation>
    <scope>NUCLEOTIDE SEQUENCE</scope>
    <source>
        <strain evidence="5">PS10</strain>
    </source>
</reference>
<organism evidence="5 6">
    <name type="scientific">Campylobacter gastrosuis</name>
    <dbReference type="NCBI Taxonomy" id="2974576"/>
    <lineage>
        <taxon>Bacteria</taxon>
        <taxon>Pseudomonadati</taxon>
        <taxon>Campylobacterota</taxon>
        <taxon>Epsilonproteobacteria</taxon>
        <taxon>Campylobacterales</taxon>
        <taxon>Campylobacteraceae</taxon>
        <taxon>Campylobacter</taxon>
    </lineage>
</organism>
<dbReference type="Pfam" id="PF01580">
    <property type="entry name" value="FtsK_SpoIIIE"/>
    <property type="match status" value="1"/>
</dbReference>
<name>A0ABT7HRR4_9BACT</name>
<reference evidence="5" key="1">
    <citation type="submission" date="2022-08" db="EMBL/GenBank/DDBJ databases">
        <authorList>
            <person name="Wang H."/>
        </authorList>
    </citation>
    <scope>NUCLEOTIDE SEQUENCE</scope>
    <source>
        <strain evidence="5">PS10</strain>
    </source>
</reference>
<evidence type="ECO:0000256" key="2">
    <source>
        <dbReference type="ARBA" id="ARBA00022840"/>
    </source>
</evidence>
<feature type="domain" description="FtsK" evidence="4">
    <location>
        <begin position="273"/>
        <end position="457"/>
    </location>
</feature>
<dbReference type="Proteomes" id="UP001173801">
    <property type="component" value="Unassembled WGS sequence"/>
</dbReference>
<dbReference type="InterPro" id="IPR003593">
    <property type="entry name" value="AAA+_ATPase"/>
</dbReference>
<evidence type="ECO:0000313" key="6">
    <source>
        <dbReference type="Proteomes" id="UP001173801"/>
    </source>
</evidence>
<protein>
    <submittedName>
        <fullName evidence="5">FtsK/SpoIIIE domain-containing protein</fullName>
    </submittedName>
</protein>
<accession>A0ABT7HRR4</accession>
<dbReference type="InterPro" id="IPR027417">
    <property type="entry name" value="P-loop_NTPase"/>
</dbReference>
<dbReference type="SMART" id="SM00382">
    <property type="entry name" value="AAA"/>
    <property type="match status" value="1"/>
</dbReference>
<sequence length="504" mass="56827">MLGKIYTKPGEEQFIANVIKNSLQIDLPKYVILRLAINKSIRLEYKSLDNPCYSNYIPYDGSISGAEYNMTQVIGEGKGLKDYTSLLRAFFMFRHKDENLDFSDDSVFTSTIDKYIHRGLYELSNLYKSKDDFYQFLLDEFLNFKSQNFTQESVEANRIDKSRLTQYFKTNAINAEILSINEALRHDVFKIHLASESDFRNLNSKISSFKREFGLYANAMFNERVGEAMSFNLFLPKPPSNWTILGASEFRADLAKNNKKMIIVSYLGRDINNEPFFFDLSECPHLLIGGASGSGKSVLLHTIITSTAKLNQDAEFIIIDPKGGAEFSVYDGLIKLSKIAQNKVTTDILNFENVIGGIIDEMELRYKELAKFGASKNSELTNPFNNIVVIIDEAADAFMNLENMQNSVVLIAQKARAVGIFVILATQTPNSNIFKQELRANFSSRIALKAQNASGSKIIIDETGAENLLGKGDMLAKVPPLLSDKILLFSPYLNKESIKELLKF</sequence>
<keyword evidence="2 3" id="KW-0067">ATP-binding</keyword>
<dbReference type="PANTHER" id="PTHR22683:SF41">
    <property type="entry name" value="DNA TRANSLOCASE FTSK"/>
    <property type="match status" value="1"/>
</dbReference>
<dbReference type="EMBL" id="JANURM010000015">
    <property type="protein sequence ID" value="MDL0089575.1"/>
    <property type="molecule type" value="Genomic_DNA"/>
</dbReference>
<comment type="caution">
    <text evidence="5">The sequence shown here is derived from an EMBL/GenBank/DDBJ whole genome shotgun (WGS) entry which is preliminary data.</text>
</comment>
<evidence type="ECO:0000259" key="4">
    <source>
        <dbReference type="PROSITE" id="PS50901"/>
    </source>
</evidence>
<dbReference type="PROSITE" id="PS50901">
    <property type="entry name" value="FTSK"/>
    <property type="match status" value="1"/>
</dbReference>
<keyword evidence="1 3" id="KW-0547">Nucleotide-binding</keyword>
<dbReference type="Gene3D" id="3.40.50.300">
    <property type="entry name" value="P-loop containing nucleotide triphosphate hydrolases"/>
    <property type="match status" value="1"/>
</dbReference>
<dbReference type="PANTHER" id="PTHR22683">
    <property type="entry name" value="SPORULATION PROTEIN RELATED"/>
    <property type="match status" value="1"/>
</dbReference>
<evidence type="ECO:0000256" key="3">
    <source>
        <dbReference type="PROSITE-ProRule" id="PRU00289"/>
    </source>
</evidence>
<dbReference type="RefSeq" id="WP_284938266.1">
    <property type="nucleotide sequence ID" value="NZ_JANURM010000015.1"/>
</dbReference>